<reference evidence="7" key="1">
    <citation type="submission" date="2018-02" db="EMBL/GenBank/DDBJ databases">
        <authorList>
            <person name="Cohen D.B."/>
            <person name="Kent A.D."/>
        </authorList>
    </citation>
    <scope>NUCLEOTIDE SEQUENCE</scope>
</reference>
<feature type="domain" description="EF-hand" evidence="6">
    <location>
        <begin position="171"/>
        <end position="206"/>
    </location>
</feature>
<evidence type="ECO:0000256" key="4">
    <source>
        <dbReference type="ARBA" id="ARBA00057710"/>
    </source>
</evidence>
<dbReference type="GO" id="GO:0005509">
    <property type="term" value="F:calcium ion binding"/>
    <property type="evidence" value="ECO:0007669"/>
    <property type="project" value="InterPro"/>
</dbReference>
<comment type="function">
    <text evidence="4">Potential calcium sensor that binds calcium in vitro.</text>
</comment>
<dbReference type="AlphaFoldDB" id="A0A2N9I3R1"/>
<dbReference type="CDD" id="cd00051">
    <property type="entry name" value="EFh"/>
    <property type="match status" value="2"/>
</dbReference>
<evidence type="ECO:0000259" key="6">
    <source>
        <dbReference type="PROSITE" id="PS50222"/>
    </source>
</evidence>
<dbReference type="Pfam" id="PF13499">
    <property type="entry name" value="EF-hand_7"/>
    <property type="match status" value="2"/>
</dbReference>
<dbReference type="EMBL" id="OIVN01004791">
    <property type="protein sequence ID" value="SPD19312.1"/>
    <property type="molecule type" value="Genomic_DNA"/>
</dbReference>
<dbReference type="PROSITE" id="PS00018">
    <property type="entry name" value="EF_HAND_1"/>
    <property type="match status" value="3"/>
</dbReference>
<evidence type="ECO:0000313" key="7">
    <source>
        <dbReference type="EMBL" id="SPD19312.1"/>
    </source>
</evidence>
<feature type="domain" description="EF-hand" evidence="6">
    <location>
        <begin position="279"/>
        <end position="309"/>
    </location>
</feature>
<organism evidence="7">
    <name type="scientific">Fagus sylvatica</name>
    <name type="common">Beechnut</name>
    <dbReference type="NCBI Taxonomy" id="28930"/>
    <lineage>
        <taxon>Eukaryota</taxon>
        <taxon>Viridiplantae</taxon>
        <taxon>Streptophyta</taxon>
        <taxon>Embryophyta</taxon>
        <taxon>Tracheophyta</taxon>
        <taxon>Spermatophyta</taxon>
        <taxon>Magnoliopsida</taxon>
        <taxon>eudicotyledons</taxon>
        <taxon>Gunneridae</taxon>
        <taxon>Pentapetalae</taxon>
        <taxon>rosids</taxon>
        <taxon>fabids</taxon>
        <taxon>Fagales</taxon>
        <taxon>Fagaceae</taxon>
        <taxon>Fagus</taxon>
    </lineage>
</organism>
<dbReference type="InterPro" id="IPR050145">
    <property type="entry name" value="Centrin_CML-like"/>
</dbReference>
<proteinExistence type="predicted"/>
<dbReference type="Gene3D" id="1.10.238.10">
    <property type="entry name" value="EF-hand"/>
    <property type="match status" value="2"/>
</dbReference>
<evidence type="ECO:0000256" key="5">
    <source>
        <dbReference type="SAM" id="MobiDB-lite"/>
    </source>
</evidence>
<evidence type="ECO:0000256" key="2">
    <source>
        <dbReference type="ARBA" id="ARBA00022737"/>
    </source>
</evidence>
<dbReference type="InterPro" id="IPR002048">
    <property type="entry name" value="EF_hand_dom"/>
</dbReference>
<dbReference type="InterPro" id="IPR011992">
    <property type="entry name" value="EF-hand-dom_pair"/>
</dbReference>
<keyword evidence="2" id="KW-0677">Repeat</keyword>
<keyword evidence="1" id="KW-0479">Metal-binding</keyword>
<protein>
    <recommendedName>
        <fullName evidence="6">EF-hand domain-containing protein</fullName>
    </recommendedName>
</protein>
<evidence type="ECO:0000256" key="3">
    <source>
        <dbReference type="ARBA" id="ARBA00022837"/>
    </source>
</evidence>
<dbReference type="SMART" id="SM00054">
    <property type="entry name" value="EFh"/>
    <property type="match status" value="4"/>
</dbReference>
<dbReference type="InterPro" id="IPR018247">
    <property type="entry name" value="EF_Hand_1_Ca_BS"/>
</dbReference>
<feature type="region of interest" description="Disordered" evidence="5">
    <location>
        <begin position="132"/>
        <end position="168"/>
    </location>
</feature>
<keyword evidence="3" id="KW-0106">Calcium</keyword>
<dbReference type="FunFam" id="1.10.238.10:FF:000237">
    <property type="entry name" value="Calcium-binding protein CML38"/>
    <property type="match status" value="1"/>
</dbReference>
<evidence type="ECO:0000256" key="1">
    <source>
        <dbReference type="ARBA" id="ARBA00022723"/>
    </source>
</evidence>
<feature type="domain" description="EF-hand" evidence="6">
    <location>
        <begin position="243"/>
        <end position="278"/>
    </location>
</feature>
<feature type="domain" description="EF-hand" evidence="6">
    <location>
        <begin position="207"/>
        <end position="242"/>
    </location>
</feature>
<accession>A0A2N9I3R1</accession>
<dbReference type="FunFam" id="1.10.238.10:FF:000341">
    <property type="entry name" value="Putative calcium-binding protein CML19"/>
    <property type="match status" value="1"/>
</dbReference>
<sequence>MKVKVPESAGFPGLSVLTTPTNPGNAKKIVLSENGVVEGQERGALPLSEGVGQEGVRGVAATVKTEADGGGAGIVGVLNELLQHRRPLRVVQKHLADPPREQTAFNSSRLHHHENQTRCSFSFFFKFNRRKDQTQPPPKHQLLGRLRHKLSPTRREDKRSVSSTGSEARKNYCSELQKVFDYFDEDGDGKISPSELQSCVRTVGGELSMDEAEAAVRSSDLNGDGLLDFEEFQKLMEAGGEEDKNDELREAFGMYEMEGSGCITATSLKRMLSRLGESKSIEDCKTMIRMFDLNKDGVLSFDEFRVMMR</sequence>
<dbReference type="PROSITE" id="PS50222">
    <property type="entry name" value="EF_HAND_2"/>
    <property type="match status" value="4"/>
</dbReference>
<dbReference type="SUPFAM" id="SSF47473">
    <property type="entry name" value="EF-hand"/>
    <property type="match status" value="1"/>
</dbReference>
<name>A0A2N9I3R1_FAGSY</name>
<dbReference type="PANTHER" id="PTHR23050">
    <property type="entry name" value="CALCIUM BINDING PROTEIN"/>
    <property type="match status" value="1"/>
</dbReference>
<gene>
    <name evidence="7" type="ORF">FSB_LOCUS47194</name>
</gene>